<name>A0A8R1U0K5_ONCVO</name>
<proteinExistence type="predicted"/>
<reference evidence="2" key="1">
    <citation type="submission" date="2013-10" db="EMBL/GenBank/DDBJ databases">
        <title>Genome sequencing of Onchocerca volvulus.</title>
        <authorList>
            <person name="Cotton J."/>
            <person name="Tsai J."/>
            <person name="Stanley E."/>
            <person name="Tracey A."/>
            <person name="Holroyd N."/>
            <person name="Lustigman S."/>
            <person name="Berriman M."/>
        </authorList>
    </citation>
    <scope>NUCLEOTIDE SEQUENCE</scope>
</reference>
<evidence type="ECO:0000313" key="1">
    <source>
        <dbReference type="EnsemblMetazoa" id="OVOC8305.1"/>
    </source>
</evidence>
<organism evidence="1 2">
    <name type="scientific">Onchocerca volvulus</name>
    <dbReference type="NCBI Taxonomy" id="6282"/>
    <lineage>
        <taxon>Eukaryota</taxon>
        <taxon>Metazoa</taxon>
        <taxon>Ecdysozoa</taxon>
        <taxon>Nematoda</taxon>
        <taxon>Chromadorea</taxon>
        <taxon>Rhabditida</taxon>
        <taxon>Spirurina</taxon>
        <taxon>Spiruromorpha</taxon>
        <taxon>Filarioidea</taxon>
        <taxon>Onchocercidae</taxon>
        <taxon>Onchocerca</taxon>
    </lineage>
</organism>
<sequence length="71" mass="8505">MNDRRDDVKSEATAEPKESWKNNIRGIGIRQNSEYVFRSLMTDDYKIIRLKRHEIIIVMRSILPKKPFIRS</sequence>
<reference evidence="1" key="2">
    <citation type="submission" date="2022-06" db="UniProtKB">
        <authorList>
            <consortium name="EnsemblMetazoa"/>
        </authorList>
    </citation>
    <scope>IDENTIFICATION</scope>
</reference>
<accession>A0A8R1U0K5</accession>
<dbReference type="EMBL" id="CMVM020000247">
    <property type="status" value="NOT_ANNOTATED_CDS"/>
    <property type="molecule type" value="Genomic_DNA"/>
</dbReference>
<evidence type="ECO:0000313" key="2">
    <source>
        <dbReference type="Proteomes" id="UP000024404"/>
    </source>
</evidence>
<protein>
    <submittedName>
        <fullName evidence="1">Uncharacterized protein</fullName>
    </submittedName>
</protein>
<dbReference type="EnsemblMetazoa" id="OVOC8305.1">
    <property type="protein sequence ID" value="OVOC8305.1"/>
    <property type="gene ID" value="WBGene00245114"/>
</dbReference>
<dbReference type="Proteomes" id="UP000024404">
    <property type="component" value="Unassembled WGS sequence"/>
</dbReference>
<dbReference type="AlphaFoldDB" id="A0A8R1U0K5"/>
<dbReference type="EMBL" id="CMVM020000248">
    <property type="status" value="NOT_ANNOTATED_CDS"/>
    <property type="molecule type" value="Genomic_DNA"/>
</dbReference>
<keyword evidence="2" id="KW-1185">Reference proteome</keyword>